<dbReference type="RefSeq" id="WP_179813766.1">
    <property type="nucleotide sequence ID" value="NZ_JACBZD010000001.1"/>
</dbReference>
<reference evidence="2 3" key="1">
    <citation type="submission" date="2020-07" db="EMBL/GenBank/DDBJ databases">
        <title>Sequencing the genomes of 1000 actinobacteria strains.</title>
        <authorList>
            <person name="Klenk H.-P."/>
        </authorList>
    </citation>
    <scope>NUCLEOTIDE SEQUENCE [LARGE SCALE GENOMIC DNA]</scope>
    <source>
        <strain evidence="2 3">DSM 42178</strain>
    </source>
</reference>
<proteinExistence type="predicted"/>
<evidence type="ECO:0000313" key="3">
    <source>
        <dbReference type="Proteomes" id="UP000567795"/>
    </source>
</evidence>
<dbReference type="EMBL" id="JACBZD010000001">
    <property type="protein sequence ID" value="NYI04938.1"/>
    <property type="molecule type" value="Genomic_DNA"/>
</dbReference>
<dbReference type="AlphaFoldDB" id="A0A853A384"/>
<dbReference type="InterPro" id="IPR039422">
    <property type="entry name" value="MarR/SlyA-like"/>
</dbReference>
<name>A0A853A384_9ACTN</name>
<keyword evidence="2" id="KW-0238">DNA-binding</keyword>
<dbReference type="SMART" id="SM00347">
    <property type="entry name" value="HTH_MARR"/>
    <property type="match status" value="1"/>
</dbReference>
<dbReference type="PANTHER" id="PTHR33164">
    <property type="entry name" value="TRANSCRIPTIONAL REGULATOR, MARR FAMILY"/>
    <property type="match status" value="1"/>
</dbReference>
<dbReference type="PANTHER" id="PTHR33164:SF57">
    <property type="entry name" value="MARR-FAMILY TRANSCRIPTIONAL REGULATOR"/>
    <property type="match status" value="1"/>
</dbReference>
<dbReference type="GO" id="GO:0003700">
    <property type="term" value="F:DNA-binding transcription factor activity"/>
    <property type="evidence" value="ECO:0007669"/>
    <property type="project" value="InterPro"/>
</dbReference>
<accession>A0A853A384</accession>
<evidence type="ECO:0000259" key="1">
    <source>
        <dbReference type="PROSITE" id="PS50995"/>
    </source>
</evidence>
<dbReference type="Gene3D" id="1.10.10.10">
    <property type="entry name" value="Winged helix-like DNA-binding domain superfamily/Winged helix DNA-binding domain"/>
    <property type="match status" value="1"/>
</dbReference>
<organism evidence="2 3">
    <name type="scientific">Allostreptomyces psammosilenae</name>
    <dbReference type="NCBI Taxonomy" id="1892865"/>
    <lineage>
        <taxon>Bacteria</taxon>
        <taxon>Bacillati</taxon>
        <taxon>Actinomycetota</taxon>
        <taxon>Actinomycetes</taxon>
        <taxon>Kitasatosporales</taxon>
        <taxon>Streptomycetaceae</taxon>
        <taxon>Allostreptomyces</taxon>
    </lineage>
</organism>
<protein>
    <submittedName>
        <fullName evidence="2">DNA-binding MarR family transcriptional regulator</fullName>
    </submittedName>
</protein>
<dbReference type="InterPro" id="IPR036388">
    <property type="entry name" value="WH-like_DNA-bd_sf"/>
</dbReference>
<dbReference type="PROSITE" id="PS50995">
    <property type="entry name" value="HTH_MARR_2"/>
    <property type="match status" value="1"/>
</dbReference>
<sequence length="158" mass="16810">MGSAEEPGRTAPGKAARELAAIERALSRIRRSQRRGALARQAVLEGAAPEAVAHLPVLDAVAEPPGEVTVGAVAERIGVDPSRASRMVAAAIGAGLVRRGASPSDGRRSPLELTAAGRGLLERARERRLAHIRRLTADWTDAERREFARLLGRFTDAL</sequence>
<feature type="domain" description="HTH marR-type" evidence="1">
    <location>
        <begin position="19"/>
        <end position="156"/>
    </location>
</feature>
<keyword evidence="3" id="KW-1185">Reference proteome</keyword>
<dbReference type="GO" id="GO:0003677">
    <property type="term" value="F:DNA binding"/>
    <property type="evidence" value="ECO:0007669"/>
    <property type="project" value="UniProtKB-KW"/>
</dbReference>
<dbReference type="SUPFAM" id="SSF46785">
    <property type="entry name" value="Winged helix' DNA-binding domain"/>
    <property type="match status" value="1"/>
</dbReference>
<dbReference type="InterPro" id="IPR036390">
    <property type="entry name" value="WH_DNA-bd_sf"/>
</dbReference>
<dbReference type="Proteomes" id="UP000567795">
    <property type="component" value="Unassembled WGS sequence"/>
</dbReference>
<dbReference type="GO" id="GO:0006950">
    <property type="term" value="P:response to stress"/>
    <property type="evidence" value="ECO:0007669"/>
    <property type="project" value="TreeGrafter"/>
</dbReference>
<comment type="caution">
    <text evidence="2">The sequence shown here is derived from an EMBL/GenBank/DDBJ whole genome shotgun (WGS) entry which is preliminary data.</text>
</comment>
<evidence type="ECO:0000313" key="2">
    <source>
        <dbReference type="EMBL" id="NYI04938.1"/>
    </source>
</evidence>
<gene>
    <name evidence="2" type="ORF">FHU37_001881</name>
</gene>
<dbReference type="Pfam" id="PF12802">
    <property type="entry name" value="MarR_2"/>
    <property type="match status" value="1"/>
</dbReference>
<dbReference type="InterPro" id="IPR000835">
    <property type="entry name" value="HTH_MarR-typ"/>
</dbReference>